<dbReference type="InterPro" id="IPR029058">
    <property type="entry name" value="AB_hydrolase_fold"/>
</dbReference>
<keyword evidence="4" id="KW-1185">Reference proteome</keyword>
<dbReference type="Proteomes" id="UP001600888">
    <property type="component" value="Unassembled WGS sequence"/>
</dbReference>
<dbReference type="EMBL" id="JBAWTH010000036">
    <property type="protein sequence ID" value="KAL2284448.1"/>
    <property type="molecule type" value="Genomic_DNA"/>
</dbReference>
<comment type="caution">
    <text evidence="3">The sequence shown here is derived from an EMBL/GenBank/DDBJ whole genome shotgun (WGS) entry which is preliminary data.</text>
</comment>
<evidence type="ECO:0000256" key="1">
    <source>
        <dbReference type="ARBA" id="ARBA00022801"/>
    </source>
</evidence>
<name>A0ABR4EPU6_9PEZI</name>
<evidence type="ECO:0000313" key="4">
    <source>
        <dbReference type="Proteomes" id="UP001600888"/>
    </source>
</evidence>
<dbReference type="InterPro" id="IPR005645">
    <property type="entry name" value="FSH-like_dom"/>
</dbReference>
<dbReference type="PANTHER" id="PTHR48070:SF4">
    <property type="entry name" value="ESTERASE ALNB"/>
    <property type="match status" value="1"/>
</dbReference>
<reference evidence="3 4" key="1">
    <citation type="submission" date="2024-03" db="EMBL/GenBank/DDBJ databases">
        <title>A high-quality draft genome sequence of Diaporthe vaccinii, a causative agent of upright dieback and viscid rot disease in cranberry plants.</title>
        <authorList>
            <person name="Sarrasin M."/>
            <person name="Lang B.F."/>
            <person name="Burger G."/>
        </authorList>
    </citation>
    <scope>NUCLEOTIDE SEQUENCE [LARGE SCALE GENOMIC DNA]</scope>
    <source>
        <strain evidence="3 4">IS7</strain>
    </source>
</reference>
<dbReference type="Pfam" id="PF03959">
    <property type="entry name" value="FSH1"/>
    <property type="match status" value="1"/>
</dbReference>
<dbReference type="PANTHER" id="PTHR48070">
    <property type="entry name" value="ESTERASE OVCA2"/>
    <property type="match status" value="1"/>
</dbReference>
<dbReference type="InterPro" id="IPR050593">
    <property type="entry name" value="LovG"/>
</dbReference>
<evidence type="ECO:0000259" key="2">
    <source>
        <dbReference type="Pfam" id="PF03959"/>
    </source>
</evidence>
<sequence>MRFLCLHGRGTNAKIFEMQTAKIREALDDHEFVFIDGTINTVPAEGVSAITDEFYGYFEEEVNVSNIQELVLNMIEFVEANGPFDAVMGFSEGGIIAAMLLIEDSRQSFAGFRCGIFFSAAPPLDPDVVRSGILRCVDPDRDGILIQVPTAHIGGSNECLERLSLLSPLAPLWSKTPALLRDALVRLCDDDHRQVFLHSRGHDIPGANSPKELSGVLRAIERTIDSASAHSA</sequence>
<gene>
    <name evidence="3" type="ORF">FJTKL_08855</name>
</gene>
<protein>
    <recommendedName>
        <fullName evidence="2">Serine hydrolase domain-containing protein</fullName>
    </recommendedName>
</protein>
<accession>A0ABR4EPU6</accession>
<dbReference type="Gene3D" id="3.40.50.1820">
    <property type="entry name" value="alpha/beta hydrolase"/>
    <property type="match status" value="1"/>
</dbReference>
<dbReference type="SUPFAM" id="SSF53474">
    <property type="entry name" value="alpha/beta-Hydrolases"/>
    <property type="match status" value="1"/>
</dbReference>
<organism evidence="3 4">
    <name type="scientific">Diaporthe vaccinii</name>
    <dbReference type="NCBI Taxonomy" id="105482"/>
    <lineage>
        <taxon>Eukaryota</taxon>
        <taxon>Fungi</taxon>
        <taxon>Dikarya</taxon>
        <taxon>Ascomycota</taxon>
        <taxon>Pezizomycotina</taxon>
        <taxon>Sordariomycetes</taxon>
        <taxon>Sordariomycetidae</taxon>
        <taxon>Diaporthales</taxon>
        <taxon>Diaporthaceae</taxon>
        <taxon>Diaporthe</taxon>
        <taxon>Diaporthe eres species complex</taxon>
    </lineage>
</organism>
<evidence type="ECO:0000313" key="3">
    <source>
        <dbReference type="EMBL" id="KAL2284448.1"/>
    </source>
</evidence>
<proteinExistence type="predicted"/>
<keyword evidence="1" id="KW-0378">Hydrolase</keyword>
<feature type="domain" description="Serine hydrolase" evidence="2">
    <location>
        <begin position="2"/>
        <end position="208"/>
    </location>
</feature>